<evidence type="ECO:0000313" key="5">
    <source>
        <dbReference type="EMBL" id="KPK70511.1"/>
    </source>
</evidence>
<dbReference type="NCBIfam" id="NF001533">
    <property type="entry name" value="PRK00364.2-4"/>
    <property type="match status" value="1"/>
</dbReference>
<dbReference type="InterPro" id="IPR018369">
    <property type="entry name" value="Chaprnonin_Cpn10_CS"/>
</dbReference>
<dbReference type="PANTHER" id="PTHR10772">
    <property type="entry name" value="10 KDA HEAT SHOCK PROTEIN"/>
    <property type="match status" value="1"/>
</dbReference>
<organism evidence="5 6">
    <name type="scientific">candidate division TA06 bacterium SM23_40</name>
    <dbReference type="NCBI Taxonomy" id="1703774"/>
    <lineage>
        <taxon>Bacteria</taxon>
        <taxon>Bacteria division TA06</taxon>
    </lineage>
</organism>
<dbReference type="NCBIfam" id="NF001529">
    <property type="entry name" value="PRK00364.1-5"/>
    <property type="match status" value="1"/>
</dbReference>
<evidence type="ECO:0000256" key="3">
    <source>
        <dbReference type="HAMAP-Rule" id="MF_00580"/>
    </source>
</evidence>
<name>A0A0S8GBY1_UNCT6</name>
<comment type="subcellular location">
    <subcellularLocation>
        <location evidence="3">Cytoplasm</location>
    </subcellularLocation>
</comment>
<dbReference type="SUPFAM" id="SSF50129">
    <property type="entry name" value="GroES-like"/>
    <property type="match status" value="1"/>
</dbReference>
<comment type="similarity">
    <text evidence="1 3 4">Belongs to the GroES chaperonin family.</text>
</comment>
<evidence type="ECO:0000256" key="1">
    <source>
        <dbReference type="ARBA" id="ARBA00006975"/>
    </source>
</evidence>
<comment type="function">
    <text evidence="3 4">Together with the chaperonin GroEL, plays an essential role in assisting protein folding. The GroEL-GroES system forms a nano-cage that allows encapsulation of the non-native substrate proteins and provides a physical environment optimized to promote and accelerate protein folding. GroES binds to the apical surface of the GroEL ring, thereby capping the opening of the GroEL channel.</text>
</comment>
<gene>
    <name evidence="3" type="primary">groES</name>
    <name evidence="3" type="synonym">groS</name>
    <name evidence="5" type="ORF">AMJ82_02970</name>
</gene>
<dbReference type="GO" id="GO:0051082">
    <property type="term" value="F:unfolded protein binding"/>
    <property type="evidence" value="ECO:0007669"/>
    <property type="project" value="TreeGrafter"/>
</dbReference>
<dbReference type="GO" id="GO:0046872">
    <property type="term" value="F:metal ion binding"/>
    <property type="evidence" value="ECO:0007669"/>
    <property type="project" value="TreeGrafter"/>
</dbReference>
<dbReference type="FunFam" id="2.30.33.40:FF:000001">
    <property type="entry name" value="10 kDa chaperonin"/>
    <property type="match status" value="1"/>
</dbReference>
<dbReference type="Pfam" id="PF00166">
    <property type="entry name" value="Cpn10"/>
    <property type="match status" value="1"/>
</dbReference>
<dbReference type="NCBIfam" id="NF001534">
    <property type="entry name" value="PRK00364.2-5"/>
    <property type="match status" value="1"/>
</dbReference>
<dbReference type="GO" id="GO:0005524">
    <property type="term" value="F:ATP binding"/>
    <property type="evidence" value="ECO:0007669"/>
    <property type="project" value="InterPro"/>
</dbReference>
<evidence type="ECO:0000313" key="6">
    <source>
        <dbReference type="Proteomes" id="UP000051717"/>
    </source>
</evidence>
<comment type="caution">
    <text evidence="5">The sequence shown here is derived from an EMBL/GenBank/DDBJ whole genome shotgun (WGS) entry which is preliminary data.</text>
</comment>
<dbReference type="InterPro" id="IPR037124">
    <property type="entry name" value="Chaperonin_GroES_sf"/>
</dbReference>
<dbReference type="NCBIfam" id="NF001531">
    <property type="entry name" value="PRK00364.2-2"/>
    <property type="match status" value="1"/>
</dbReference>
<dbReference type="PROSITE" id="PS00681">
    <property type="entry name" value="CHAPERONINS_CPN10"/>
    <property type="match status" value="1"/>
</dbReference>
<keyword evidence="2 3" id="KW-0143">Chaperone</keyword>
<proteinExistence type="inferred from homology"/>
<dbReference type="GO" id="GO:0044183">
    <property type="term" value="F:protein folding chaperone"/>
    <property type="evidence" value="ECO:0007669"/>
    <property type="project" value="InterPro"/>
</dbReference>
<dbReference type="CDD" id="cd00320">
    <property type="entry name" value="cpn10"/>
    <property type="match status" value="1"/>
</dbReference>
<dbReference type="AlphaFoldDB" id="A0A0S8GBY1"/>
<dbReference type="InterPro" id="IPR020818">
    <property type="entry name" value="Chaperonin_GroES"/>
</dbReference>
<dbReference type="Proteomes" id="UP000051717">
    <property type="component" value="Unassembled WGS sequence"/>
</dbReference>
<dbReference type="InterPro" id="IPR011032">
    <property type="entry name" value="GroES-like_sf"/>
</dbReference>
<keyword evidence="3" id="KW-0963">Cytoplasm</keyword>
<dbReference type="Gene3D" id="2.30.33.40">
    <property type="entry name" value="GroES chaperonin"/>
    <property type="match status" value="1"/>
</dbReference>
<dbReference type="EMBL" id="LJUI01000014">
    <property type="protein sequence ID" value="KPK70511.1"/>
    <property type="molecule type" value="Genomic_DNA"/>
</dbReference>
<dbReference type="PATRIC" id="fig|1703774.3.peg.782"/>
<comment type="subunit">
    <text evidence="3">Heptamer of 7 subunits arranged in a ring. Interacts with the chaperonin GroEL.</text>
</comment>
<dbReference type="GO" id="GO:0051087">
    <property type="term" value="F:protein-folding chaperone binding"/>
    <property type="evidence" value="ECO:0007669"/>
    <property type="project" value="TreeGrafter"/>
</dbReference>
<dbReference type="PANTHER" id="PTHR10772:SF63">
    <property type="entry name" value="20 KDA CHAPERONIN, CHLOROPLASTIC"/>
    <property type="match status" value="1"/>
</dbReference>
<dbReference type="HAMAP" id="MF_00580">
    <property type="entry name" value="CH10"/>
    <property type="match status" value="1"/>
</dbReference>
<reference evidence="5 6" key="1">
    <citation type="journal article" date="2015" name="Microbiome">
        <title>Genomic resolution of linkages in carbon, nitrogen, and sulfur cycling among widespread estuary sediment bacteria.</title>
        <authorList>
            <person name="Baker B.J."/>
            <person name="Lazar C.S."/>
            <person name="Teske A.P."/>
            <person name="Dick G.J."/>
        </authorList>
    </citation>
    <scope>NUCLEOTIDE SEQUENCE [LARGE SCALE GENOMIC DNA]</scope>
    <source>
        <strain evidence="5">SM23_40</strain>
    </source>
</reference>
<protein>
    <recommendedName>
        <fullName evidence="3">Co-chaperonin GroES</fullName>
    </recommendedName>
    <alternativeName>
        <fullName evidence="3">10 kDa chaperonin</fullName>
    </alternativeName>
    <alternativeName>
        <fullName evidence="3">Chaperonin-10</fullName>
        <shortName evidence="3">Cpn10</shortName>
    </alternativeName>
</protein>
<sequence>MKVKPLADRVLVKRIEEEETKKGGIIIPDTAKEKPQQGKVVEIGAGRLDEKGKRVPMEIKKGDRVLFGKYAGTEVTIDDEEYIIMREDDILGIIK</sequence>
<evidence type="ECO:0000256" key="2">
    <source>
        <dbReference type="ARBA" id="ARBA00023186"/>
    </source>
</evidence>
<dbReference type="PRINTS" id="PR00297">
    <property type="entry name" value="CHAPERONIN10"/>
</dbReference>
<dbReference type="GO" id="GO:0005737">
    <property type="term" value="C:cytoplasm"/>
    <property type="evidence" value="ECO:0007669"/>
    <property type="project" value="UniProtKB-SubCell"/>
</dbReference>
<dbReference type="SMART" id="SM00883">
    <property type="entry name" value="Cpn10"/>
    <property type="match status" value="1"/>
</dbReference>
<dbReference type="NCBIfam" id="NF001527">
    <property type="entry name" value="PRK00364.1-2"/>
    <property type="match status" value="1"/>
</dbReference>
<accession>A0A0S8GBY1</accession>
<evidence type="ECO:0000256" key="4">
    <source>
        <dbReference type="RuleBase" id="RU000535"/>
    </source>
</evidence>